<dbReference type="Gene3D" id="2.70.70.10">
    <property type="entry name" value="Glucose Permease (Domain IIA)"/>
    <property type="match status" value="1"/>
</dbReference>
<feature type="compositionally biased region" description="Low complexity" evidence="2">
    <location>
        <begin position="53"/>
        <end position="66"/>
    </location>
</feature>
<feature type="region of interest" description="Disordered" evidence="2">
    <location>
        <begin position="44"/>
        <end position="66"/>
    </location>
</feature>
<dbReference type="AlphaFoldDB" id="A0A9W6HLD8"/>
<dbReference type="PANTHER" id="PTHR21666">
    <property type="entry name" value="PEPTIDASE-RELATED"/>
    <property type="match status" value="1"/>
</dbReference>
<gene>
    <name evidence="4" type="ORF">GCM10017591_10390</name>
</gene>
<protein>
    <recommendedName>
        <fullName evidence="3">M23ase beta-sheet core domain-containing protein</fullName>
    </recommendedName>
</protein>
<dbReference type="InterPro" id="IPR050570">
    <property type="entry name" value="Cell_wall_metabolism_enzyme"/>
</dbReference>
<feature type="compositionally biased region" description="Low complexity" evidence="2">
    <location>
        <begin position="1"/>
        <end position="28"/>
    </location>
</feature>
<dbReference type="Proteomes" id="UP001142291">
    <property type="component" value="Unassembled WGS sequence"/>
</dbReference>
<keyword evidence="1" id="KW-0732">Signal</keyword>
<dbReference type="EMBL" id="BSER01000007">
    <property type="protein sequence ID" value="GLJ94977.1"/>
    <property type="molecule type" value="Genomic_DNA"/>
</dbReference>
<name>A0A9W6HLD8_9MICO</name>
<evidence type="ECO:0000256" key="2">
    <source>
        <dbReference type="SAM" id="MobiDB-lite"/>
    </source>
</evidence>
<feature type="domain" description="M23ase beta-sheet core" evidence="3">
    <location>
        <begin position="328"/>
        <end position="423"/>
    </location>
</feature>
<dbReference type="InterPro" id="IPR011055">
    <property type="entry name" value="Dup_hybrid_motif"/>
</dbReference>
<evidence type="ECO:0000256" key="1">
    <source>
        <dbReference type="ARBA" id="ARBA00022729"/>
    </source>
</evidence>
<reference evidence="4" key="2">
    <citation type="submission" date="2023-01" db="EMBL/GenBank/DDBJ databases">
        <authorList>
            <person name="Sun Q."/>
            <person name="Evtushenko L."/>
        </authorList>
    </citation>
    <scope>NUCLEOTIDE SEQUENCE</scope>
    <source>
        <strain evidence="4">VKM Ac-1940</strain>
    </source>
</reference>
<sequence length="444" mass="44909">MRVTPDTPTANAAPTRRSSRRPSAQTAPEDAGVLTRAELRRRAAQAVEASVVTADAATAPEPEAPTSLAESVVADVAAAIVAETIGAPTDSASRRRLRRAAEAVFAHVAEDAPLAEHAPVAEGTPVDAAAPSGAAFTAPASCPVDEFELAARLFSFTGETPVQRAAADAGAPASVPRPVAAASMPVAAGRRRGVVAQRAAAASFSVGVMAIVGLLAVGTTTPAAAVAAPTSVVKTTADISTASAKTTPATGDIQAFVSSGASGATALDRPEHYKVASMAQIASDSGVTLFANTWVNDPTAAIQWPFPVGVPISAAFGSVEYQSEFASPHNGVDLTPGAGAEIHAIAAGTVRIATEDGGDYGVTVVIDHIVDGQPVSTRYGHMQYGSLKVSQGQKVTAGQVIGRVGQTGKATGPHLHFEVILGGVTRIDPMPWMYAHTTGTHTVG</sequence>
<evidence type="ECO:0000313" key="5">
    <source>
        <dbReference type="Proteomes" id="UP001142291"/>
    </source>
</evidence>
<dbReference type="CDD" id="cd12797">
    <property type="entry name" value="M23_peptidase"/>
    <property type="match status" value="1"/>
</dbReference>
<feature type="region of interest" description="Disordered" evidence="2">
    <location>
        <begin position="1"/>
        <end position="32"/>
    </location>
</feature>
<accession>A0A9W6HLD8</accession>
<reference evidence="4" key="1">
    <citation type="journal article" date="2014" name="Int. J. Syst. Evol. Microbiol.">
        <title>Complete genome sequence of Corynebacterium casei LMG S-19264T (=DSM 44701T), isolated from a smear-ripened cheese.</title>
        <authorList>
            <consortium name="US DOE Joint Genome Institute (JGI-PGF)"/>
            <person name="Walter F."/>
            <person name="Albersmeier A."/>
            <person name="Kalinowski J."/>
            <person name="Ruckert C."/>
        </authorList>
    </citation>
    <scope>NUCLEOTIDE SEQUENCE</scope>
    <source>
        <strain evidence="4">VKM Ac-1940</strain>
    </source>
</reference>
<dbReference type="PANTHER" id="PTHR21666:SF289">
    <property type="entry name" value="L-ALA--D-GLU ENDOPEPTIDASE"/>
    <property type="match status" value="1"/>
</dbReference>
<comment type="caution">
    <text evidence="4">The sequence shown here is derived from an EMBL/GenBank/DDBJ whole genome shotgun (WGS) entry which is preliminary data.</text>
</comment>
<dbReference type="Pfam" id="PF01551">
    <property type="entry name" value="Peptidase_M23"/>
    <property type="match status" value="1"/>
</dbReference>
<dbReference type="InterPro" id="IPR016047">
    <property type="entry name" value="M23ase_b-sheet_dom"/>
</dbReference>
<proteinExistence type="predicted"/>
<organism evidence="4 5">
    <name type="scientific">Microbacterium dextranolyticum</name>
    <dbReference type="NCBI Taxonomy" id="36806"/>
    <lineage>
        <taxon>Bacteria</taxon>
        <taxon>Bacillati</taxon>
        <taxon>Actinomycetota</taxon>
        <taxon>Actinomycetes</taxon>
        <taxon>Micrococcales</taxon>
        <taxon>Microbacteriaceae</taxon>
        <taxon>Microbacterium</taxon>
    </lineage>
</organism>
<dbReference type="SUPFAM" id="SSF51261">
    <property type="entry name" value="Duplicated hybrid motif"/>
    <property type="match status" value="1"/>
</dbReference>
<dbReference type="GO" id="GO:0004222">
    <property type="term" value="F:metalloendopeptidase activity"/>
    <property type="evidence" value="ECO:0007669"/>
    <property type="project" value="TreeGrafter"/>
</dbReference>
<evidence type="ECO:0000313" key="4">
    <source>
        <dbReference type="EMBL" id="GLJ94977.1"/>
    </source>
</evidence>
<evidence type="ECO:0000259" key="3">
    <source>
        <dbReference type="Pfam" id="PF01551"/>
    </source>
</evidence>
<keyword evidence="5" id="KW-1185">Reference proteome</keyword>